<keyword evidence="6" id="KW-0735">Signal-anchor</keyword>
<dbReference type="GO" id="GO:0030545">
    <property type="term" value="F:signaling receptor regulator activity"/>
    <property type="evidence" value="ECO:0007669"/>
    <property type="project" value="InterPro"/>
</dbReference>
<reference evidence="19" key="3">
    <citation type="submission" date="2025-09" db="UniProtKB">
        <authorList>
            <consortium name="Ensembl"/>
        </authorList>
    </citation>
    <scope>IDENTIFICATION</scope>
</reference>
<dbReference type="GeneID" id="102923484"/>
<evidence type="ECO:0000256" key="9">
    <source>
        <dbReference type="ARBA" id="ARBA00023157"/>
    </source>
</evidence>
<dbReference type="GO" id="GO:0038187">
    <property type="term" value="F:pattern recognition receptor activity"/>
    <property type="evidence" value="ECO:0007669"/>
    <property type="project" value="Ensembl"/>
</dbReference>
<comment type="subunit">
    <text evidence="12">Homodimer; disulfide-linked. Interacts (when the ITIM motif is phosphorylated) with PTPN6 and PTPN11.</text>
</comment>
<feature type="transmembrane region" description="Helical" evidence="17">
    <location>
        <begin position="42"/>
        <end position="65"/>
    </location>
</feature>
<keyword evidence="8 17" id="KW-0472">Membrane</keyword>
<keyword evidence="7 17" id="KW-1133">Transmembrane helix</keyword>
<dbReference type="PANTHER" id="PTHR47647:SF2">
    <property type="entry name" value="C-TYPE LECTIN DOMAIN FAMILY 12 MEMBER A"/>
    <property type="match status" value="1"/>
</dbReference>
<dbReference type="Ensembl" id="ENSPEMT00000012958.2">
    <property type="protein sequence ID" value="ENSPEMP00000008794.1"/>
    <property type="gene ID" value="ENSPEMG00000010310.2"/>
</dbReference>
<keyword evidence="11" id="KW-0325">Glycoprotein</keyword>
<dbReference type="GO" id="GO:0030246">
    <property type="term" value="F:carbohydrate binding"/>
    <property type="evidence" value="ECO:0007669"/>
    <property type="project" value="UniProtKB-KW"/>
</dbReference>
<dbReference type="InterPro" id="IPR042916">
    <property type="entry name" value="CLEC12A/B"/>
</dbReference>
<evidence type="ECO:0000256" key="6">
    <source>
        <dbReference type="ARBA" id="ARBA00022968"/>
    </source>
</evidence>
<protein>
    <recommendedName>
        <fullName evidence="13">C-type lectin domain family 12 member A</fullName>
    </recommendedName>
    <alternativeName>
        <fullName evidence="14">Killer cell C-type lectin-like receptor L1</fullName>
    </alternativeName>
    <alternativeName>
        <fullName evidence="15">Myeloid inhibitory C-type lectin-like receptor</fullName>
    </alternativeName>
</protein>
<dbReference type="InterPro" id="IPR016187">
    <property type="entry name" value="CTDL_fold"/>
</dbReference>
<dbReference type="GeneTree" id="ENSGT00940000162719"/>
<name>A0A6I9MLV9_PERMB</name>
<evidence type="ECO:0000256" key="10">
    <source>
        <dbReference type="ARBA" id="ARBA00023170"/>
    </source>
</evidence>
<evidence type="ECO:0000313" key="20">
    <source>
        <dbReference type="Proteomes" id="UP000694547"/>
    </source>
</evidence>
<keyword evidence="2" id="KW-1003">Cell membrane</keyword>
<keyword evidence="3" id="KW-0597">Phosphoprotein</keyword>
<evidence type="ECO:0000256" key="16">
    <source>
        <dbReference type="SAM" id="MobiDB-lite"/>
    </source>
</evidence>
<comment type="subcellular location">
    <subcellularLocation>
        <location evidence="1">Cell membrane</location>
        <topology evidence="1">Single-pass type II membrane protein</topology>
    </subcellularLocation>
</comment>
<evidence type="ECO:0000256" key="14">
    <source>
        <dbReference type="ARBA" id="ARBA00075347"/>
    </source>
</evidence>
<reference evidence="19 20" key="1">
    <citation type="submission" date="2018-10" db="EMBL/GenBank/DDBJ databases">
        <title>Improved assembly of the deer mouse Peromyscus maniculatus genome.</title>
        <authorList>
            <person name="Lassance J.-M."/>
            <person name="Hoekstra H.E."/>
        </authorList>
    </citation>
    <scope>NUCLEOTIDE SEQUENCE [LARGE SCALE GENOMIC DNA]</scope>
</reference>
<dbReference type="InterPro" id="IPR016186">
    <property type="entry name" value="C-type_lectin-like/link_sf"/>
</dbReference>
<evidence type="ECO:0000313" key="19">
    <source>
        <dbReference type="Ensembl" id="ENSPEMP00000008794.1"/>
    </source>
</evidence>
<feature type="domain" description="C-type lectin" evidence="18">
    <location>
        <begin position="140"/>
        <end position="248"/>
    </location>
</feature>
<evidence type="ECO:0000256" key="15">
    <source>
        <dbReference type="ARBA" id="ARBA00082111"/>
    </source>
</evidence>
<reference evidence="19" key="2">
    <citation type="submission" date="2025-08" db="UniProtKB">
        <authorList>
            <consortium name="Ensembl"/>
        </authorList>
    </citation>
    <scope>IDENTIFICATION</scope>
</reference>
<keyword evidence="4 17" id="KW-0812">Transmembrane</keyword>
<sequence>MSEETVYANLKFQDSDKKENTQKSKRCGRKVPSSPSHSQHNAVLILTLLCFLLLIGLGVLGGLFYTTLKTEMIKSNQLQNIKEELQKNVSLQLMHNFNSSKKIRNLSAMLQKTAIQLCRELYTKEPEHKCKPCPKGSKWFKDSCYSKLDGFGTWQKSEMLCSARNASLLKIKNRNELEFVKSEGLNGYWLGLSPRKNYIRSEILNENMFLSVGFERSTFDLRKMYCGYIEGIYVHYTYCTLEKSIICEETAGNVQVESVLNDLPQESG</sequence>
<dbReference type="InterPro" id="IPR001304">
    <property type="entry name" value="C-type_lectin-like"/>
</dbReference>
<evidence type="ECO:0000256" key="17">
    <source>
        <dbReference type="SAM" id="Phobius"/>
    </source>
</evidence>
<dbReference type="GO" id="GO:0032815">
    <property type="term" value="P:negative regulation of natural killer cell activation"/>
    <property type="evidence" value="ECO:0007669"/>
    <property type="project" value="Ensembl"/>
</dbReference>
<dbReference type="AlphaFoldDB" id="A0A6I9MLV9"/>
<dbReference type="GO" id="GO:2001199">
    <property type="term" value="P:negative regulation of dendritic cell differentiation"/>
    <property type="evidence" value="ECO:0007669"/>
    <property type="project" value="Ensembl"/>
</dbReference>
<proteinExistence type="predicted"/>
<evidence type="ECO:0000256" key="5">
    <source>
        <dbReference type="ARBA" id="ARBA00022734"/>
    </source>
</evidence>
<dbReference type="FunFam" id="3.10.100.10:FF:000245">
    <property type="match status" value="1"/>
</dbReference>
<dbReference type="InterPro" id="IPR033992">
    <property type="entry name" value="NKR-like_CTLD"/>
</dbReference>
<keyword evidence="10" id="KW-0675">Receptor</keyword>
<dbReference type="Gene3D" id="3.10.100.10">
    <property type="entry name" value="Mannose-Binding Protein A, subunit A"/>
    <property type="match status" value="1"/>
</dbReference>
<evidence type="ECO:0000256" key="11">
    <source>
        <dbReference type="ARBA" id="ARBA00023180"/>
    </source>
</evidence>
<dbReference type="RefSeq" id="XP_015845221.1">
    <property type="nucleotide sequence ID" value="XM_015989735.2"/>
</dbReference>
<evidence type="ECO:0000256" key="2">
    <source>
        <dbReference type="ARBA" id="ARBA00022475"/>
    </source>
</evidence>
<dbReference type="GO" id="GO:0005886">
    <property type="term" value="C:plasma membrane"/>
    <property type="evidence" value="ECO:0007669"/>
    <property type="project" value="UniProtKB-SubCell"/>
</dbReference>
<dbReference type="CTD" id="160364"/>
<dbReference type="SUPFAM" id="SSF56436">
    <property type="entry name" value="C-type lectin-like"/>
    <property type="match status" value="1"/>
</dbReference>
<dbReference type="GO" id="GO:0050777">
    <property type="term" value="P:negative regulation of immune response"/>
    <property type="evidence" value="ECO:0007669"/>
    <property type="project" value="Ensembl"/>
</dbReference>
<dbReference type="PANTHER" id="PTHR47647">
    <property type="entry name" value="C-TYPE LECTIN DOMAIN FAMILY 12 MEMBER B"/>
    <property type="match status" value="1"/>
</dbReference>
<dbReference type="SMART" id="SM00034">
    <property type="entry name" value="CLECT"/>
    <property type="match status" value="1"/>
</dbReference>
<evidence type="ECO:0000256" key="1">
    <source>
        <dbReference type="ARBA" id="ARBA00004401"/>
    </source>
</evidence>
<evidence type="ECO:0000256" key="4">
    <source>
        <dbReference type="ARBA" id="ARBA00022692"/>
    </source>
</evidence>
<keyword evidence="5" id="KW-0430">Lectin</keyword>
<organism evidence="19 20">
    <name type="scientific">Peromyscus maniculatus bairdii</name>
    <name type="common">Prairie deer mouse</name>
    <dbReference type="NCBI Taxonomy" id="230844"/>
    <lineage>
        <taxon>Eukaryota</taxon>
        <taxon>Metazoa</taxon>
        <taxon>Chordata</taxon>
        <taxon>Craniata</taxon>
        <taxon>Vertebrata</taxon>
        <taxon>Euteleostomi</taxon>
        <taxon>Mammalia</taxon>
        <taxon>Eutheria</taxon>
        <taxon>Euarchontoglires</taxon>
        <taxon>Glires</taxon>
        <taxon>Rodentia</taxon>
        <taxon>Myomorpha</taxon>
        <taxon>Muroidea</taxon>
        <taxon>Cricetidae</taxon>
        <taxon>Neotominae</taxon>
        <taxon>Peromyscus</taxon>
    </lineage>
</organism>
<accession>A0A6I9MLV9</accession>
<dbReference type="Proteomes" id="UP000694547">
    <property type="component" value="Chromosome 3"/>
</dbReference>
<dbReference type="CDD" id="cd03593">
    <property type="entry name" value="CLECT_NK_receptors_like"/>
    <property type="match status" value="1"/>
</dbReference>
<keyword evidence="9" id="KW-1015">Disulfide bond</keyword>
<evidence type="ECO:0000256" key="8">
    <source>
        <dbReference type="ARBA" id="ARBA00023136"/>
    </source>
</evidence>
<keyword evidence="20" id="KW-1185">Reference proteome</keyword>
<feature type="region of interest" description="Disordered" evidence="16">
    <location>
        <begin position="16"/>
        <end position="37"/>
    </location>
</feature>
<evidence type="ECO:0000256" key="12">
    <source>
        <dbReference type="ARBA" id="ARBA00062862"/>
    </source>
</evidence>
<dbReference type="GO" id="GO:0004888">
    <property type="term" value="F:transmembrane signaling receptor activity"/>
    <property type="evidence" value="ECO:0007669"/>
    <property type="project" value="Ensembl"/>
</dbReference>
<dbReference type="PROSITE" id="PS50041">
    <property type="entry name" value="C_TYPE_LECTIN_2"/>
    <property type="match status" value="1"/>
</dbReference>
<evidence type="ECO:0000256" key="7">
    <source>
        <dbReference type="ARBA" id="ARBA00022989"/>
    </source>
</evidence>
<dbReference type="GO" id="GO:1902564">
    <property type="term" value="P:negative regulation of neutrophil activation"/>
    <property type="evidence" value="ECO:0007669"/>
    <property type="project" value="Ensembl"/>
</dbReference>
<evidence type="ECO:0000256" key="13">
    <source>
        <dbReference type="ARBA" id="ARBA00067133"/>
    </source>
</evidence>
<evidence type="ECO:0000256" key="3">
    <source>
        <dbReference type="ARBA" id="ARBA00022553"/>
    </source>
</evidence>
<dbReference type="Pfam" id="PF00059">
    <property type="entry name" value="Lectin_C"/>
    <property type="match status" value="1"/>
</dbReference>
<evidence type="ECO:0000259" key="18">
    <source>
        <dbReference type="PROSITE" id="PS50041"/>
    </source>
</evidence>
<dbReference type="OrthoDB" id="10059571at2759"/>
<gene>
    <name evidence="19" type="primary">Clec12a</name>
</gene>